<dbReference type="SUPFAM" id="SSF56112">
    <property type="entry name" value="Protein kinase-like (PK-like)"/>
    <property type="match status" value="1"/>
</dbReference>
<dbReference type="SMART" id="SM00220">
    <property type="entry name" value="S_TKc"/>
    <property type="match status" value="1"/>
</dbReference>
<keyword evidence="10" id="KW-1185">Reference proteome</keyword>
<dbReference type="GO" id="GO:0004674">
    <property type="term" value="F:protein serine/threonine kinase activity"/>
    <property type="evidence" value="ECO:0007669"/>
    <property type="project" value="UniProtKB-KW"/>
</dbReference>
<dbReference type="PATRIC" id="fig|512565.3.peg.1747"/>
<dbReference type="CDD" id="cd14014">
    <property type="entry name" value="STKc_PknB_like"/>
    <property type="match status" value="1"/>
</dbReference>
<feature type="region of interest" description="Disordered" evidence="7">
    <location>
        <begin position="281"/>
        <end position="389"/>
    </location>
</feature>
<dbReference type="Gene3D" id="3.30.200.20">
    <property type="entry name" value="Phosphorylase Kinase, domain 1"/>
    <property type="match status" value="1"/>
</dbReference>
<dbReference type="KEGG" id="ams:AMIS_17350"/>
<dbReference type="STRING" id="512565.AMIS_17350"/>
<feature type="compositionally biased region" description="Basic and acidic residues" evidence="7">
    <location>
        <begin position="302"/>
        <end position="312"/>
    </location>
</feature>
<evidence type="ECO:0000256" key="1">
    <source>
        <dbReference type="ARBA" id="ARBA00012513"/>
    </source>
</evidence>
<dbReference type="Pfam" id="PF00069">
    <property type="entry name" value="Pkinase"/>
    <property type="match status" value="1"/>
</dbReference>
<evidence type="ECO:0000313" key="9">
    <source>
        <dbReference type="EMBL" id="BAL86955.1"/>
    </source>
</evidence>
<dbReference type="PROSITE" id="PS00108">
    <property type="entry name" value="PROTEIN_KINASE_ST"/>
    <property type="match status" value="1"/>
</dbReference>
<dbReference type="Proteomes" id="UP000007882">
    <property type="component" value="Chromosome"/>
</dbReference>
<dbReference type="InterPro" id="IPR008271">
    <property type="entry name" value="Ser/Thr_kinase_AS"/>
</dbReference>
<accession>I0H1R8</accession>
<reference evidence="9 10" key="1">
    <citation type="submission" date="2012-02" db="EMBL/GenBank/DDBJ databases">
        <title>Complete genome sequence of Actinoplanes missouriensis 431 (= NBRC 102363).</title>
        <authorList>
            <person name="Ohnishi Y."/>
            <person name="Ishikawa J."/>
            <person name="Sekine M."/>
            <person name="Hosoyama A."/>
            <person name="Harada T."/>
            <person name="Narita H."/>
            <person name="Hata T."/>
            <person name="Konno Y."/>
            <person name="Tutikane K."/>
            <person name="Fujita N."/>
            <person name="Horinouchi S."/>
            <person name="Hayakawa M."/>
        </authorList>
    </citation>
    <scope>NUCLEOTIDE SEQUENCE [LARGE SCALE GENOMIC DNA]</scope>
    <source>
        <strain evidence="10">ATCC 14538 / DSM 43046 / CBS 188.64 / JCM 3121 / NBRC 102363 / NCIMB 12654 / NRRL B-3342 / UNCC 431</strain>
    </source>
</reference>
<protein>
    <recommendedName>
        <fullName evidence="1">non-specific serine/threonine protein kinase</fullName>
        <ecNumber evidence="1">2.7.11.1</ecNumber>
    </recommendedName>
</protein>
<organism evidence="9 10">
    <name type="scientific">Actinoplanes missouriensis (strain ATCC 14538 / DSM 43046 / CBS 188.64 / JCM 3121 / NBRC 102363 / NCIMB 12654 / NRRL B-3342 / UNCC 431)</name>
    <dbReference type="NCBI Taxonomy" id="512565"/>
    <lineage>
        <taxon>Bacteria</taxon>
        <taxon>Bacillati</taxon>
        <taxon>Actinomycetota</taxon>
        <taxon>Actinomycetes</taxon>
        <taxon>Micromonosporales</taxon>
        <taxon>Micromonosporaceae</taxon>
        <taxon>Actinoplanes</taxon>
    </lineage>
</organism>
<dbReference type="PANTHER" id="PTHR43289:SF6">
    <property type="entry name" value="SERINE_THREONINE-PROTEIN KINASE NEKL-3"/>
    <property type="match status" value="1"/>
</dbReference>
<feature type="domain" description="Protein kinase" evidence="8">
    <location>
        <begin position="21"/>
        <end position="278"/>
    </location>
</feature>
<keyword evidence="2 9" id="KW-0723">Serine/threonine-protein kinase</keyword>
<dbReference type="EMBL" id="AP012319">
    <property type="protein sequence ID" value="BAL86955.1"/>
    <property type="molecule type" value="Genomic_DNA"/>
</dbReference>
<proteinExistence type="predicted"/>
<evidence type="ECO:0000256" key="3">
    <source>
        <dbReference type="ARBA" id="ARBA00022679"/>
    </source>
</evidence>
<dbReference type="HOGENOM" id="CLU_000288_63_44_11"/>
<name>I0H1R8_ACTM4</name>
<dbReference type="InterPro" id="IPR000719">
    <property type="entry name" value="Prot_kinase_dom"/>
</dbReference>
<evidence type="ECO:0000256" key="2">
    <source>
        <dbReference type="ARBA" id="ARBA00022527"/>
    </source>
</evidence>
<keyword evidence="4" id="KW-0547">Nucleotide-binding</keyword>
<evidence type="ECO:0000256" key="4">
    <source>
        <dbReference type="ARBA" id="ARBA00022741"/>
    </source>
</evidence>
<dbReference type="AlphaFoldDB" id="I0H1R8"/>
<dbReference type="PANTHER" id="PTHR43289">
    <property type="entry name" value="MITOGEN-ACTIVATED PROTEIN KINASE KINASE KINASE 20-RELATED"/>
    <property type="match status" value="1"/>
</dbReference>
<sequence length="575" mass="61080">MNVHNRGDGMVPVGEVVAGRYRVVRPLANGGMSHVWLATDDRAGVPFQVAIKQCTLPEGLTPAQRDVIREWVFPEARAAARVRHPNLIHTFEVCPDAAGPWIVMEYVPSRSLQEIIESEGPLPPARVAGIGLAVLAALVAANDAGVLHQDVKPGNVLIGDDGRIVLTDFGPAVTTAGIKALTDTGVVLGSPKYIAPERLFEHSSTVASDLWSLGATLYHAVEGRPPYQRSSTTEVLRALADTEPDPPSLAGPLAPILAGLLRRDPSTRLSVTELEARLRKVAGTRRPRSGTRWWPPRWLRRGLPEPTHEPTAAERAAAVSPPPTGDPAPAATQSPTPGPAPAVTQSPALDPAPAVTQSPTGDPALADSPGPAVAERLGRSVDEPAEPSRPALRHRLSAAVVVILLLALLTTVAASTHRDTGSAHSPPPSSPAATVLPEDFGWWTDPSGFRVAVPNGWKPNPLADGVVSFADPLGEASLRISRWQGSTRDVVAGLLAEERDIAFPAYRRLRIEALPSAGGAVWEYTFVSPDAVVMRGLRRVVESGAEAYLIEWRTARDAWIGALPQLTVVLSTFKG</sequence>
<dbReference type="PROSITE" id="PS50011">
    <property type="entry name" value="PROTEIN_KINASE_DOM"/>
    <property type="match status" value="1"/>
</dbReference>
<dbReference type="eggNOG" id="COG0515">
    <property type="taxonomic scope" value="Bacteria"/>
</dbReference>
<gene>
    <name evidence="9" type="ordered locus">AMIS_17350</name>
</gene>
<evidence type="ECO:0000256" key="5">
    <source>
        <dbReference type="ARBA" id="ARBA00022777"/>
    </source>
</evidence>
<evidence type="ECO:0000313" key="10">
    <source>
        <dbReference type="Proteomes" id="UP000007882"/>
    </source>
</evidence>
<dbReference type="Gene3D" id="1.10.510.10">
    <property type="entry name" value="Transferase(Phosphotransferase) domain 1"/>
    <property type="match status" value="1"/>
</dbReference>
<evidence type="ECO:0000259" key="8">
    <source>
        <dbReference type="PROSITE" id="PS50011"/>
    </source>
</evidence>
<dbReference type="EC" id="2.7.11.1" evidence="1"/>
<keyword evidence="3" id="KW-0808">Transferase</keyword>
<keyword evidence="6" id="KW-0067">ATP-binding</keyword>
<dbReference type="GO" id="GO:0005524">
    <property type="term" value="F:ATP binding"/>
    <property type="evidence" value="ECO:0007669"/>
    <property type="project" value="UniProtKB-KW"/>
</dbReference>
<keyword evidence="5 9" id="KW-0418">Kinase</keyword>
<evidence type="ECO:0000256" key="6">
    <source>
        <dbReference type="ARBA" id="ARBA00022840"/>
    </source>
</evidence>
<evidence type="ECO:0000256" key="7">
    <source>
        <dbReference type="SAM" id="MobiDB-lite"/>
    </source>
</evidence>
<dbReference type="InterPro" id="IPR011009">
    <property type="entry name" value="Kinase-like_dom_sf"/>
</dbReference>